<evidence type="ECO:0000256" key="1">
    <source>
        <dbReference type="SAM" id="MobiDB-lite"/>
    </source>
</evidence>
<dbReference type="OrthoDB" id="5312133at2759"/>
<proteinExistence type="predicted"/>
<evidence type="ECO:0000313" key="2">
    <source>
        <dbReference type="EMBL" id="KAF2478998.1"/>
    </source>
</evidence>
<dbReference type="AlphaFoldDB" id="A0A6A6PG81"/>
<keyword evidence="3" id="KW-1185">Reference proteome</keyword>
<dbReference type="EMBL" id="MU001642">
    <property type="protein sequence ID" value="KAF2478998.1"/>
    <property type="molecule type" value="Genomic_DNA"/>
</dbReference>
<protein>
    <submittedName>
        <fullName evidence="2">Uncharacterized protein</fullName>
    </submittedName>
</protein>
<organism evidence="2 3">
    <name type="scientific">Neohortaea acidophila</name>
    <dbReference type="NCBI Taxonomy" id="245834"/>
    <lineage>
        <taxon>Eukaryota</taxon>
        <taxon>Fungi</taxon>
        <taxon>Dikarya</taxon>
        <taxon>Ascomycota</taxon>
        <taxon>Pezizomycotina</taxon>
        <taxon>Dothideomycetes</taxon>
        <taxon>Dothideomycetidae</taxon>
        <taxon>Mycosphaerellales</taxon>
        <taxon>Teratosphaeriaceae</taxon>
        <taxon>Neohortaea</taxon>
    </lineage>
</organism>
<evidence type="ECO:0000313" key="3">
    <source>
        <dbReference type="Proteomes" id="UP000799767"/>
    </source>
</evidence>
<sequence>MRRRNPCSYLNRRLQIVASLTTFILFSILFLGTTSEDNPYLSKVPYGPQIRQGTTKVVGRLPSIPKELPHVHVNTAQWLNRLDPFQAPAHSPPPADQPDSREGDISWHTDWHWMNPFSTVVTQDERAVLPPLKPRPPVYTYFDAGGRSRDERSRKAEQEVLEIWRRAWWAQGFKPVVLSRSEAMNHPKYKYIKDLKLEADMELELLRWLAWASMGTGILCNWLAVPMAHYEEPLLHFLRAGEYSQMTRYDGLEGGLYVGTKEQVEQVLEMALRSTLITTAQFMYQLTPEDTFHIEPNHDGVAFYSSKTIKTLYKSIDSQLTFADTRGDGLTMLPALINSHLHLTWQNSFPKGIAVLKPLAQNTTYMIDPAIDIARNLSTCTASPITTSCPPNRPNCSPCVSRTPMIITTPPIYRNDSAQFLIGTVPHPYTLQSLIHNKEDLDVRFIRRKTSRDSWVMAATRELLGAGISSFSRLASLKDAVASEHGISRSLWLTAEEPVYLRTEKDLQELDWIFGFRIPRHPMKDGKSETPVPGPERRPPPPKQDFDGPKPDEKQLLQQMLLGEKAQDMIKKSERHGGQKSLILLRNAVEAWNMADTEVWKFVRAFNARRLVERQKWQKEEDAYLGKGLYDRWKETLSG</sequence>
<reference evidence="2" key="1">
    <citation type="journal article" date="2020" name="Stud. Mycol.">
        <title>101 Dothideomycetes genomes: a test case for predicting lifestyles and emergence of pathogens.</title>
        <authorList>
            <person name="Haridas S."/>
            <person name="Albert R."/>
            <person name="Binder M."/>
            <person name="Bloem J."/>
            <person name="Labutti K."/>
            <person name="Salamov A."/>
            <person name="Andreopoulos B."/>
            <person name="Baker S."/>
            <person name="Barry K."/>
            <person name="Bills G."/>
            <person name="Bluhm B."/>
            <person name="Cannon C."/>
            <person name="Castanera R."/>
            <person name="Culley D."/>
            <person name="Daum C."/>
            <person name="Ezra D."/>
            <person name="Gonzalez J."/>
            <person name="Henrissat B."/>
            <person name="Kuo A."/>
            <person name="Liang C."/>
            <person name="Lipzen A."/>
            <person name="Lutzoni F."/>
            <person name="Magnuson J."/>
            <person name="Mondo S."/>
            <person name="Nolan M."/>
            <person name="Ohm R."/>
            <person name="Pangilinan J."/>
            <person name="Park H.-J."/>
            <person name="Ramirez L."/>
            <person name="Alfaro M."/>
            <person name="Sun H."/>
            <person name="Tritt A."/>
            <person name="Yoshinaga Y."/>
            <person name="Zwiers L.-H."/>
            <person name="Turgeon B."/>
            <person name="Goodwin S."/>
            <person name="Spatafora J."/>
            <person name="Crous P."/>
            <person name="Grigoriev I."/>
        </authorList>
    </citation>
    <scope>NUCLEOTIDE SEQUENCE</scope>
    <source>
        <strain evidence="2">CBS 113389</strain>
    </source>
</reference>
<dbReference type="GeneID" id="54476734"/>
<accession>A0A6A6PG81</accession>
<gene>
    <name evidence="2" type="ORF">BDY17DRAFT_313604</name>
</gene>
<name>A0A6A6PG81_9PEZI</name>
<dbReference type="PANTHER" id="PTHR42055">
    <property type="entry name" value="YALI0E03476P"/>
    <property type="match status" value="1"/>
</dbReference>
<dbReference type="PANTHER" id="PTHR42055:SF1">
    <property type="entry name" value="YALI0E03476P"/>
    <property type="match status" value="1"/>
</dbReference>
<dbReference type="Proteomes" id="UP000799767">
    <property type="component" value="Unassembled WGS sequence"/>
</dbReference>
<feature type="compositionally biased region" description="Basic and acidic residues" evidence="1">
    <location>
        <begin position="535"/>
        <end position="551"/>
    </location>
</feature>
<dbReference type="RefSeq" id="XP_033585568.1">
    <property type="nucleotide sequence ID" value="XM_033735732.1"/>
</dbReference>
<feature type="region of interest" description="Disordered" evidence="1">
    <location>
        <begin position="523"/>
        <end position="551"/>
    </location>
</feature>